<feature type="compositionally biased region" description="Polar residues" evidence="1">
    <location>
        <begin position="707"/>
        <end position="717"/>
    </location>
</feature>
<evidence type="ECO:0000313" key="3">
    <source>
        <dbReference type="EMBL" id="EDM75226.1"/>
    </source>
</evidence>
<dbReference type="STRING" id="391625.PPSIR1_26186"/>
<dbReference type="EMBL" id="ABCS01000099">
    <property type="protein sequence ID" value="EDM75226.1"/>
    <property type="molecule type" value="Genomic_DNA"/>
</dbReference>
<dbReference type="Pfam" id="PF00082">
    <property type="entry name" value="Peptidase_S8"/>
    <property type="match status" value="1"/>
</dbReference>
<dbReference type="InterPro" id="IPR036852">
    <property type="entry name" value="Peptidase_S8/S53_dom_sf"/>
</dbReference>
<organism evidence="3 4">
    <name type="scientific">Plesiocystis pacifica SIR-1</name>
    <dbReference type="NCBI Taxonomy" id="391625"/>
    <lineage>
        <taxon>Bacteria</taxon>
        <taxon>Pseudomonadati</taxon>
        <taxon>Myxococcota</taxon>
        <taxon>Polyangia</taxon>
        <taxon>Nannocystales</taxon>
        <taxon>Nannocystaceae</taxon>
        <taxon>Plesiocystis</taxon>
    </lineage>
</organism>
<evidence type="ECO:0000313" key="4">
    <source>
        <dbReference type="Proteomes" id="UP000005801"/>
    </source>
</evidence>
<dbReference type="GO" id="GO:0004252">
    <property type="term" value="F:serine-type endopeptidase activity"/>
    <property type="evidence" value="ECO:0007669"/>
    <property type="project" value="InterPro"/>
</dbReference>
<dbReference type="PROSITE" id="PS51257">
    <property type="entry name" value="PROKAR_LIPOPROTEIN"/>
    <property type="match status" value="1"/>
</dbReference>
<sequence length="717" mass="74883">MEDPRRIDTPTLILTTATILGALSLGACDLGDSAEGETEWRNGTILDPGDPEETQPIEPVGLEEGGAEGGEEGGDPVAVHEMPCGDPEWFEPPSNELCPASRQIVQPGGGSCPIPDITSNWTVVDLFKGTGVETSLPTSCRYEWTDPNSPPYLGSLPASVFGLTSPDCRVLPQSGPLEGDMNPSFEAAFVAGIDPVTDAAQSMGRSGVPTHVAIVDTAPKIGRNASAEHGPVMAAIAGLASSGCAPGLDENLACVREATTVLGLPQVYGQGPDHDAGGFYGYQSELAQGIAGAIDSWVSADEPFVVNLSVGWEPSLGDLRDDGSAETQSVAVVRDVVALVGCLGGVVVASSGNQPKGSCVGEATGPGSWERVSGFDYSQCLDLGMAVEDIHAPQTITGYYPMLYAATPLDWGLDNLNDYRPGSDARIATMGYGGAAPVGTRSYGPVSGSSVSAATVSGIAALVWSYYPGLSSTELMTAIYDSGQLRLVDGDPVPASLHGVATPHNQRIVTACQALAHACNLYENDPSVCGLLESECSGPAVNVSSWWSDLDTAVNALPSDQLVTALAPALAEVDCESCGVEKANKLPVAEPLSAEHMPDPWTLPQPENPPCPMCGIQDDDGYLVLGPEYSNMTVHNVSVYIYDVDGVYEELHYGSLPLTTTSVYSLRDPEFLSVDRSQLAPVDAWITVTVTDPGDPLDPDDDRRFSAGNQIPISITP</sequence>
<dbReference type="InterPro" id="IPR000209">
    <property type="entry name" value="Peptidase_S8/S53_dom"/>
</dbReference>
<gene>
    <name evidence="3" type="ORF">PPSIR1_26186</name>
</gene>
<feature type="domain" description="Peptidase S8/S53" evidence="2">
    <location>
        <begin position="225"/>
        <end position="481"/>
    </location>
</feature>
<evidence type="ECO:0000256" key="1">
    <source>
        <dbReference type="SAM" id="MobiDB-lite"/>
    </source>
</evidence>
<feature type="compositionally biased region" description="Acidic residues" evidence="1">
    <location>
        <begin position="65"/>
        <end position="74"/>
    </location>
</feature>
<proteinExistence type="predicted"/>
<reference evidence="3 4" key="1">
    <citation type="submission" date="2007-06" db="EMBL/GenBank/DDBJ databases">
        <authorList>
            <person name="Shimkets L."/>
            <person name="Ferriera S."/>
            <person name="Johnson J."/>
            <person name="Kravitz S."/>
            <person name="Beeson K."/>
            <person name="Sutton G."/>
            <person name="Rogers Y.-H."/>
            <person name="Friedman R."/>
            <person name="Frazier M."/>
            <person name="Venter J.C."/>
        </authorList>
    </citation>
    <scope>NUCLEOTIDE SEQUENCE [LARGE SCALE GENOMIC DNA]</scope>
    <source>
        <strain evidence="3 4">SIR-1</strain>
    </source>
</reference>
<dbReference type="Proteomes" id="UP000005801">
    <property type="component" value="Unassembled WGS sequence"/>
</dbReference>
<dbReference type="RefSeq" id="WP_006975621.1">
    <property type="nucleotide sequence ID" value="NZ_ABCS01000099.1"/>
</dbReference>
<dbReference type="AlphaFoldDB" id="A6GFY1"/>
<dbReference type="eggNOG" id="COG1404">
    <property type="taxonomic scope" value="Bacteria"/>
</dbReference>
<dbReference type="SUPFAM" id="SSF52743">
    <property type="entry name" value="Subtilisin-like"/>
    <property type="match status" value="1"/>
</dbReference>
<feature type="region of interest" description="Disordered" evidence="1">
    <location>
        <begin position="692"/>
        <end position="717"/>
    </location>
</feature>
<accession>A6GFY1</accession>
<name>A6GFY1_9BACT</name>
<comment type="caution">
    <text evidence="3">The sequence shown here is derived from an EMBL/GenBank/DDBJ whole genome shotgun (WGS) entry which is preliminary data.</text>
</comment>
<dbReference type="GO" id="GO:0006508">
    <property type="term" value="P:proteolysis"/>
    <property type="evidence" value="ECO:0007669"/>
    <property type="project" value="InterPro"/>
</dbReference>
<keyword evidence="4" id="KW-1185">Reference proteome</keyword>
<feature type="region of interest" description="Disordered" evidence="1">
    <location>
        <begin position="33"/>
        <end position="91"/>
    </location>
</feature>
<dbReference type="OrthoDB" id="5494295at2"/>
<evidence type="ECO:0000259" key="2">
    <source>
        <dbReference type="Pfam" id="PF00082"/>
    </source>
</evidence>
<protein>
    <recommendedName>
        <fullName evidence="2">Peptidase S8/S53 domain-containing protein</fullName>
    </recommendedName>
</protein>
<dbReference type="Gene3D" id="3.40.50.200">
    <property type="entry name" value="Peptidase S8/S53 domain"/>
    <property type="match status" value="1"/>
</dbReference>
<dbReference type="CDD" id="cd00306">
    <property type="entry name" value="Peptidases_S8_S53"/>
    <property type="match status" value="1"/>
</dbReference>